<dbReference type="Pfam" id="PF13231">
    <property type="entry name" value="PMT_2"/>
    <property type="match status" value="1"/>
</dbReference>
<dbReference type="PANTHER" id="PTHR33908:SF3">
    <property type="entry name" value="UNDECAPRENYL PHOSPHATE-ALPHA-4-AMINO-4-DEOXY-L-ARABINOSE ARABINOSYL TRANSFERASE"/>
    <property type="match status" value="1"/>
</dbReference>
<protein>
    <submittedName>
        <fullName evidence="10">Mannosyltransferase</fullName>
        <ecNumber evidence="10">2.4.1.-</ecNumber>
    </submittedName>
</protein>
<evidence type="ECO:0000256" key="3">
    <source>
        <dbReference type="ARBA" id="ARBA00022676"/>
    </source>
</evidence>
<reference evidence="10 11" key="1">
    <citation type="submission" date="2023-07" db="EMBL/GenBank/DDBJ databases">
        <title>Sequencing the genomes of 1000 actinobacteria strains.</title>
        <authorList>
            <person name="Klenk H.-P."/>
        </authorList>
    </citation>
    <scope>NUCLEOTIDE SEQUENCE [LARGE SCALE GENOMIC DNA]</scope>
    <source>
        <strain evidence="10 11">DSM 44109</strain>
    </source>
</reference>
<feature type="transmembrane region" description="Helical" evidence="8">
    <location>
        <begin position="20"/>
        <end position="41"/>
    </location>
</feature>
<keyword evidence="11" id="KW-1185">Reference proteome</keyword>
<evidence type="ECO:0000313" key="10">
    <source>
        <dbReference type="EMBL" id="MDP9867372.1"/>
    </source>
</evidence>
<sequence>MIITGVRSSRVPATRHRGRIWPGLVMGLAATVVAVAGSSAASQSSDELATLSAARRSAAGLWELAQHIDGHFLPYYAFMHLWLEFGQAEWWLRLPSAVATGVAAALVTDLGRRLHSLPAGVTAAAVYGLLPSVSYHGQNIRPYAFAAAAAVLAAWALHRAAGEPGRRGGWPGYAAAVALLGCTQVLALLVLAAHLLAVALYGRAVLARTLACTALGCVPGAVWAAVGLGQRHAISWIELPGPAVLLTLPRAAGGTALAGYVLLALASAALLLPRRHRVPRLWVTLLAGWALLPPVLLFGLSHLLSPVYVERYLFATVPAYALLAGLALASAPRPLAALALAGALVAGLPGQLRLRQENGHQENFPRAARIVSGNARPGDAIVYAGSWLRAGMLRYGGRGLPDDVLLAGAAPLPESFNYPEHADVTAALGGRERVWALWRGTGAAAGAGGDRLGALAREGFTLGRAWHVGRVPGMTVALYTRRPISHRGHHSERRPPTR</sequence>
<dbReference type="Proteomes" id="UP001230426">
    <property type="component" value="Unassembled WGS sequence"/>
</dbReference>
<evidence type="ECO:0000256" key="7">
    <source>
        <dbReference type="ARBA" id="ARBA00023136"/>
    </source>
</evidence>
<feature type="transmembrane region" description="Helical" evidence="8">
    <location>
        <begin position="281"/>
        <end position="300"/>
    </location>
</feature>
<name>A0ABT9RDP1_9ACTN</name>
<evidence type="ECO:0000259" key="9">
    <source>
        <dbReference type="Pfam" id="PF13231"/>
    </source>
</evidence>
<evidence type="ECO:0000256" key="6">
    <source>
        <dbReference type="ARBA" id="ARBA00022989"/>
    </source>
</evidence>
<feature type="transmembrane region" description="Helical" evidence="8">
    <location>
        <begin position="173"/>
        <end position="199"/>
    </location>
</feature>
<feature type="domain" description="Glycosyltransferase RgtA/B/C/D-like" evidence="9">
    <location>
        <begin position="85"/>
        <end position="212"/>
    </location>
</feature>
<keyword evidence="2" id="KW-1003">Cell membrane</keyword>
<evidence type="ECO:0000256" key="4">
    <source>
        <dbReference type="ARBA" id="ARBA00022679"/>
    </source>
</evidence>
<evidence type="ECO:0000256" key="5">
    <source>
        <dbReference type="ARBA" id="ARBA00022692"/>
    </source>
</evidence>
<accession>A0ABT9RDP1</accession>
<feature type="transmembrane region" description="Helical" evidence="8">
    <location>
        <begin position="247"/>
        <end position="269"/>
    </location>
</feature>
<dbReference type="EMBL" id="JAUSRB010000002">
    <property type="protein sequence ID" value="MDP9867372.1"/>
    <property type="molecule type" value="Genomic_DNA"/>
</dbReference>
<dbReference type="PANTHER" id="PTHR33908">
    <property type="entry name" value="MANNOSYLTRANSFERASE YKCB-RELATED"/>
    <property type="match status" value="1"/>
</dbReference>
<dbReference type="InterPro" id="IPR050297">
    <property type="entry name" value="LipidA_mod_glycosyltrf_83"/>
</dbReference>
<comment type="subcellular location">
    <subcellularLocation>
        <location evidence="1">Cell membrane</location>
        <topology evidence="1">Multi-pass membrane protein</topology>
    </subcellularLocation>
</comment>
<organism evidence="10 11">
    <name type="scientific">Streptosporangium brasiliense</name>
    <dbReference type="NCBI Taxonomy" id="47480"/>
    <lineage>
        <taxon>Bacteria</taxon>
        <taxon>Bacillati</taxon>
        <taxon>Actinomycetota</taxon>
        <taxon>Actinomycetes</taxon>
        <taxon>Streptosporangiales</taxon>
        <taxon>Streptosporangiaceae</taxon>
        <taxon>Streptosporangium</taxon>
    </lineage>
</organism>
<dbReference type="GO" id="GO:0016757">
    <property type="term" value="F:glycosyltransferase activity"/>
    <property type="evidence" value="ECO:0007669"/>
    <property type="project" value="UniProtKB-KW"/>
</dbReference>
<keyword evidence="6 8" id="KW-1133">Transmembrane helix</keyword>
<evidence type="ECO:0000256" key="8">
    <source>
        <dbReference type="SAM" id="Phobius"/>
    </source>
</evidence>
<evidence type="ECO:0000256" key="1">
    <source>
        <dbReference type="ARBA" id="ARBA00004651"/>
    </source>
</evidence>
<evidence type="ECO:0000313" key="11">
    <source>
        <dbReference type="Proteomes" id="UP001230426"/>
    </source>
</evidence>
<feature type="transmembrane region" description="Helical" evidence="8">
    <location>
        <begin position="117"/>
        <end position="137"/>
    </location>
</feature>
<proteinExistence type="predicted"/>
<feature type="transmembrane region" description="Helical" evidence="8">
    <location>
        <begin position="312"/>
        <end position="329"/>
    </location>
</feature>
<keyword evidence="3 10" id="KW-0328">Glycosyltransferase</keyword>
<gene>
    <name evidence="10" type="ORF">J2S55_006638</name>
</gene>
<dbReference type="EC" id="2.4.1.-" evidence="10"/>
<feature type="transmembrane region" description="Helical" evidence="8">
    <location>
        <begin position="143"/>
        <end position="161"/>
    </location>
</feature>
<comment type="caution">
    <text evidence="10">The sequence shown here is derived from an EMBL/GenBank/DDBJ whole genome shotgun (WGS) entry which is preliminary data.</text>
</comment>
<feature type="transmembrane region" description="Helical" evidence="8">
    <location>
        <begin position="205"/>
        <end position="226"/>
    </location>
</feature>
<keyword evidence="5 8" id="KW-0812">Transmembrane</keyword>
<keyword evidence="7 8" id="KW-0472">Membrane</keyword>
<evidence type="ECO:0000256" key="2">
    <source>
        <dbReference type="ARBA" id="ARBA00022475"/>
    </source>
</evidence>
<keyword evidence="4 10" id="KW-0808">Transferase</keyword>
<dbReference type="InterPro" id="IPR038731">
    <property type="entry name" value="RgtA/B/C-like"/>
</dbReference>